<organism evidence="2 3">
    <name type="scientific">Cryptosporangium japonicum</name>
    <dbReference type="NCBI Taxonomy" id="80872"/>
    <lineage>
        <taxon>Bacteria</taxon>
        <taxon>Bacillati</taxon>
        <taxon>Actinomycetota</taxon>
        <taxon>Actinomycetes</taxon>
        <taxon>Cryptosporangiales</taxon>
        <taxon>Cryptosporangiaceae</taxon>
        <taxon>Cryptosporangium</taxon>
    </lineage>
</organism>
<dbReference type="EMBL" id="BAAAGX010000010">
    <property type="protein sequence ID" value="GAA0239527.1"/>
    <property type="molecule type" value="Genomic_DNA"/>
</dbReference>
<sequence length="377" mass="40010">MTNPPAVRTDGPDAGPVDPAGALSDRDRLHTLLLGLAGRVPDDGLALMRTFLADDDEAELAVLLSGAVESGALPLLAGEERTIREFLTYHGFGMSPRETHALLPPPGVRFAPSAARGDDDLIDEGLPERVAQEVGDRLVGLRSAWRAWRTLPAAQSTEPAPDAPTGTPNPFSGEVSVADPRRPARVFLFEADGDADLVELTAEIQQWLAEIGEEPPRVEVFGPGTELSAYHEAALSGGALLWSAEPVADPRLARVFDGADPGTGPYFHPDHPRTDDADRERLLAYLTAADAVLATPGTMDDVVDAGRGAVVPLTFRSDGVWIWPDAVAYYVREHGLAPEPDLAAHIRSADGPPAPLSRLSRLRVMAVLIGPQPAASS</sequence>
<proteinExistence type="predicted"/>
<keyword evidence="3" id="KW-1185">Reference proteome</keyword>
<accession>A0ABP3DTD4</accession>
<protein>
    <submittedName>
        <fullName evidence="2">Uncharacterized protein</fullName>
    </submittedName>
</protein>
<comment type="caution">
    <text evidence="2">The sequence shown here is derived from an EMBL/GenBank/DDBJ whole genome shotgun (WGS) entry which is preliminary data.</text>
</comment>
<evidence type="ECO:0000313" key="3">
    <source>
        <dbReference type="Proteomes" id="UP001500967"/>
    </source>
</evidence>
<gene>
    <name evidence="2" type="ORF">GCM10009539_26020</name>
</gene>
<dbReference type="Proteomes" id="UP001500967">
    <property type="component" value="Unassembled WGS sequence"/>
</dbReference>
<evidence type="ECO:0000256" key="1">
    <source>
        <dbReference type="SAM" id="MobiDB-lite"/>
    </source>
</evidence>
<dbReference type="RefSeq" id="WP_344649040.1">
    <property type="nucleotide sequence ID" value="NZ_BAAAGX010000010.1"/>
</dbReference>
<feature type="region of interest" description="Disordered" evidence="1">
    <location>
        <begin position="1"/>
        <end position="22"/>
    </location>
</feature>
<name>A0ABP3DTD4_9ACTN</name>
<reference evidence="3" key="1">
    <citation type="journal article" date="2019" name="Int. J. Syst. Evol. Microbiol.">
        <title>The Global Catalogue of Microorganisms (GCM) 10K type strain sequencing project: providing services to taxonomists for standard genome sequencing and annotation.</title>
        <authorList>
            <consortium name="The Broad Institute Genomics Platform"/>
            <consortium name="The Broad Institute Genome Sequencing Center for Infectious Disease"/>
            <person name="Wu L."/>
            <person name="Ma J."/>
        </authorList>
    </citation>
    <scope>NUCLEOTIDE SEQUENCE [LARGE SCALE GENOMIC DNA]</scope>
    <source>
        <strain evidence="3">JCM 10425</strain>
    </source>
</reference>
<evidence type="ECO:0000313" key="2">
    <source>
        <dbReference type="EMBL" id="GAA0239527.1"/>
    </source>
</evidence>